<gene>
    <name evidence="1" type="ORF">CALMAC_LOCUS5497</name>
</gene>
<dbReference type="Proteomes" id="UP000410492">
    <property type="component" value="Unassembled WGS sequence"/>
</dbReference>
<evidence type="ECO:0000313" key="1">
    <source>
        <dbReference type="EMBL" id="VEN41783.1"/>
    </source>
</evidence>
<proteinExistence type="predicted"/>
<name>A0A653C2P6_CALMS</name>
<evidence type="ECO:0000313" key="2">
    <source>
        <dbReference type="Proteomes" id="UP000410492"/>
    </source>
</evidence>
<dbReference type="EMBL" id="CAACVG010006794">
    <property type="protein sequence ID" value="VEN41783.1"/>
    <property type="molecule type" value="Genomic_DNA"/>
</dbReference>
<accession>A0A653C2P6</accession>
<feature type="non-terminal residue" evidence="1">
    <location>
        <position position="1"/>
    </location>
</feature>
<organism evidence="1 2">
    <name type="scientific">Callosobruchus maculatus</name>
    <name type="common">Southern cowpea weevil</name>
    <name type="synonym">Pulse bruchid</name>
    <dbReference type="NCBI Taxonomy" id="64391"/>
    <lineage>
        <taxon>Eukaryota</taxon>
        <taxon>Metazoa</taxon>
        <taxon>Ecdysozoa</taxon>
        <taxon>Arthropoda</taxon>
        <taxon>Hexapoda</taxon>
        <taxon>Insecta</taxon>
        <taxon>Pterygota</taxon>
        <taxon>Neoptera</taxon>
        <taxon>Endopterygota</taxon>
        <taxon>Coleoptera</taxon>
        <taxon>Polyphaga</taxon>
        <taxon>Cucujiformia</taxon>
        <taxon>Chrysomeloidea</taxon>
        <taxon>Chrysomelidae</taxon>
        <taxon>Bruchinae</taxon>
        <taxon>Bruchini</taxon>
        <taxon>Callosobruchus</taxon>
    </lineage>
</organism>
<dbReference type="AlphaFoldDB" id="A0A653C2P6"/>
<reference evidence="1 2" key="1">
    <citation type="submission" date="2019-01" db="EMBL/GenBank/DDBJ databases">
        <authorList>
            <person name="Sayadi A."/>
        </authorList>
    </citation>
    <scope>NUCLEOTIDE SEQUENCE [LARGE SCALE GENOMIC DNA]</scope>
</reference>
<sequence>HFVHSCSLVVTDEIKSGCSLIICSSRISLLLNVALQCIQRSNGCSIVECTDICISIQSSLIVIKSHCSSRHLYALLVMDEINSGCVHIIC</sequence>
<keyword evidence="2" id="KW-1185">Reference proteome</keyword>
<protein>
    <submittedName>
        <fullName evidence="1">Uncharacterized protein</fullName>
    </submittedName>
</protein>